<dbReference type="Gene3D" id="1.10.3210.10">
    <property type="entry name" value="Hypothetical protein af1432"/>
    <property type="match status" value="1"/>
</dbReference>
<keyword evidence="2" id="KW-0378">Hydrolase</keyword>
<reference evidence="2" key="1">
    <citation type="submission" date="2021-06" db="EMBL/GenBank/DDBJ databases">
        <authorList>
            <person name="Gannon L."/>
            <person name="Redgwell R T."/>
            <person name="Michniewski S."/>
            <person name="Harrison D C."/>
            <person name="Millard A."/>
        </authorList>
    </citation>
    <scope>NUCLEOTIDE SEQUENCE</scope>
</reference>
<dbReference type="PANTHER" id="PTHR46246:SF1">
    <property type="entry name" value="GUANOSINE-3',5'-BIS(DIPHOSPHATE) 3'-PYROPHOSPHOHYDROLASE MESH1"/>
    <property type="match status" value="1"/>
</dbReference>
<dbReference type="SUPFAM" id="SSF109604">
    <property type="entry name" value="HD-domain/PDEase-like"/>
    <property type="match status" value="1"/>
</dbReference>
<protein>
    <submittedName>
        <fullName evidence="2">Putative guanosine polyphosphate pyrophospho hydrolase/synthetase</fullName>
    </submittedName>
</protein>
<dbReference type="GO" id="GO:0008893">
    <property type="term" value="F:guanosine-3',5'-bis(diphosphate) 3'-diphosphatase activity"/>
    <property type="evidence" value="ECO:0007669"/>
    <property type="project" value="TreeGrafter"/>
</dbReference>
<dbReference type="EMBL" id="OU342829">
    <property type="protein sequence ID" value="CAG7580495.1"/>
    <property type="molecule type" value="Genomic_DNA"/>
</dbReference>
<accession>A0A8D9C8X9</accession>
<evidence type="ECO:0000313" key="2">
    <source>
        <dbReference type="EMBL" id="CAG7580495.1"/>
    </source>
</evidence>
<organism evidence="2">
    <name type="scientific">uncultured marine phage</name>
    <dbReference type="NCBI Taxonomy" id="707152"/>
    <lineage>
        <taxon>Viruses</taxon>
        <taxon>environmental samples</taxon>
    </lineage>
</organism>
<dbReference type="Pfam" id="PF13328">
    <property type="entry name" value="HD_4"/>
    <property type="match status" value="1"/>
</dbReference>
<gene>
    <name evidence="2" type="ORF">SLAVMIC_00444</name>
</gene>
<name>A0A8D9C8X9_9VIRU</name>
<dbReference type="InterPro" id="IPR003607">
    <property type="entry name" value="HD/PDEase_dom"/>
</dbReference>
<sequence length="221" mass="24892">MYVESRLSNFISLVKPAKDLATKAHKGVYRKGRDEKGNKIEYITHPEDVAKIVQKLKSSKYIAALIAAAYLHDTVEDTYVTYDTIRDMYGEDVISKIPVDDIDKKDIIELVVSLVHELTSDPEEIEKIGKEAHLTKKMLHMSSWALVIKLADRFCNLADIGQKLDGSPSDVRWAVKYSTQTKNIIQSLEENRKLSSTQKQLICLIKGRIAPALDIGGMCEI</sequence>
<dbReference type="PANTHER" id="PTHR46246">
    <property type="entry name" value="GUANOSINE-3',5'-BIS(DIPHOSPHATE) 3'-PYROPHOSPHOHYDROLASE MESH1"/>
    <property type="match status" value="1"/>
</dbReference>
<proteinExistence type="predicted"/>
<dbReference type="SMART" id="SM00471">
    <property type="entry name" value="HDc"/>
    <property type="match status" value="1"/>
</dbReference>
<evidence type="ECO:0000259" key="1">
    <source>
        <dbReference type="SMART" id="SM00471"/>
    </source>
</evidence>
<feature type="domain" description="HD/PDEase" evidence="1">
    <location>
        <begin position="38"/>
        <end position="166"/>
    </location>
</feature>
<dbReference type="InterPro" id="IPR052194">
    <property type="entry name" value="MESH1"/>
</dbReference>